<name>A0AAV1A8E4_VICFA</name>
<gene>
    <name evidence="8" type="ORF">VFH_III231920</name>
</gene>
<reference evidence="8 9" key="1">
    <citation type="submission" date="2023-01" db="EMBL/GenBank/DDBJ databases">
        <authorList>
            <person name="Kreplak J."/>
        </authorList>
    </citation>
    <scope>NUCLEOTIDE SEQUENCE [LARGE SCALE GENOMIC DNA]</scope>
</reference>
<dbReference type="PROSITE" id="PS00036">
    <property type="entry name" value="BZIP_BASIC"/>
    <property type="match status" value="1"/>
</dbReference>
<organism evidence="8 9">
    <name type="scientific">Vicia faba</name>
    <name type="common">Broad bean</name>
    <name type="synonym">Faba vulgaris</name>
    <dbReference type="NCBI Taxonomy" id="3906"/>
    <lineage>
        <taxon>Eukaryota</taxon>
        <taxon>Viridiplantae</taxon>
        <taxon>Streptophyta</taxon>
        <taxon>Embryophyta</taxon>
        <taxon>Tracheophyta</taxon>
        <taxon>Spermatophyta</taxon>
        <taxon>Magnoliopsida</taxon>
        <taxon>eudicotyledons</taxon>
        <taxon>Gunneridae</taxon>
        <taxon>Pentapetalae</taxon>
        <taxon>rosids</taxon>
        <taxon>fabids</taxon>
        <taxon>Fabales</taxon>
        <taxon>Fabaceae</taxon>
        <taxon>Papilionoideae</taxon>
        <taxon>50 kb inversion clade</taxon>
        <taxon>NPAAA clade</taxon>
        <taxon>Hologalegina</taxon>
        <taxon>IRL clade</taxon>
        <taxon>Fabeae</taxon>
        <taxon>Vicia</taxon>
    </lineage>
</organism>
<dbReference type="CDD" id="cd14702">
    <property type="entry name" value="bZIP_plant_GBF1"/>
    <property type="match status" value="1"/>
</dbReference>
<dbReference type="EMBL" id="OX451738">
    <property type="protein sequence ID" value="CAI8606476.1"/>
    <property type="molecule type" value="Genomic_DNA"/>
</dbReference>
<dbReference type="GO" id="GO:0046982">
    <property type="term" value="F:protein heterodimerization activity"/>
    <property type="evidence" value="ECO:0007669"/>
    <property type="project" value="UniProtKB-ARBA"/>
</dbReference>
<feature type="domain" description="BZIP" evidence="7">
    <location>
        <begin position="31"/>
        <end position="94"/>
    </location>
</feature>
<evidence type="ECO:0000256" key="2">
    <source>
        <dbReference type="ARBA" id="ARBA00023015"/>
    </source>
</evidence>
<dbReference type="GO" id="GO:0005634">
    <property type="term" value="C:nucleus"/>
    <property type="evidence" value="ECO:0007669"/>
    <property type="project" value="UniProtKB-SubCell"/>
</dbReference>
<dbReference type="PANTHER" id="PTHR45764">
    <property type="entry name" value="BZIP TRANSCRIPTION FACTOR 44"/>
    <property type="match status" value="1"/>
</dbReference>
<keyword evidence="9" id="KW-1185">Reference proteome</keyword>
<dbReference type="GO" id="GO:0045893">
    <property type="term" value="P:positive regulation of DNA-templated transcription"/>
    <property type="evidence" value="ECO:0007669"/>
    <property type="project" value="TreeGrafter"/>
</dbReference>
<dbReference type="GO" id="GO:0003700">
    <property type="term" value="F:DNA-binding transcription factor activity"/>
    <property type="evidence" value="ECO:0007669"/>
    <property type="project" value="InterPro"/>
</dbReference>
<dbReference type="FunFam" id="1.20.5.170:FF:000020">
    <property type="entry name" value="BZIP transcription factor"/>
    <property type="match status" value="1"/>
</dbReference>
<keyword evidence="3" id="KW-0238">DNA-binding</keyword>
<accession>A0AAV1A8E4</accession>
<dbReference type="InterPro" id="IPR004827">
    <property type="entry name" value="bZIP"/>
</dbReference>
<evidence type="ECO:0000259" key="7">
    <source>
        <dbReference type="PROSITE" id="PS50217"/>
    </source>
</evidence>
<protein>
    <recommendedName>
        <fullName evidence="7">BZIP domain-containing protein</fullName>
    </recommendedName>
</protein>
<evidence type="ECO:0000313" key="8">
    <source>
        <dbReference type="EMBL" id="CAI8606476.1"/>
    </source>
</evidence>
<feature type="compositionally biased region" description="Low complexity" evidence="6">
    <location>
        <begin position="1"/>
        <end position="16"/>
    </location>
</feature>
<dbReference type="InterPro" id="IPR046347">
    <property type="entry name" value="bZIP_sf"/>
</dbReference>
<proteinExistence type="predicted"/>
<dbReference type="PANTHER" id="PTHR45764:SF38">
    <property type="entry name" value="BZIP TRANSCRIPTION FACTOR 44"/>
    <property type="match status" value="1"/>
</dbReference>
<dbReference type="SMART" id="SM00338">
    <property type="entry name" value="BRLZ"/>
    <property type="match status" value="1"/>
</dbReference>
<evidence type="ECO:0000256" key="3">
    <source>
        <dbReference type="ARBA" id="ARBA00023125"/>
    </source>
</evidence>
<evidence type="ECO:0000313" key="9">
    <source>
        <dbReference type="Proteomes" id="UP001157006"/>
    </source>
</evidence>
<dbReference type="Proteomes" id="UP001157006">
    <property type="component" value="Chromosome 3"/>
</dbReference>
<dbReference type="InterPro" id="IPR045314">
    <property type="entry name" value="bZIP_plant_GBF1"/>
</dbReference>
<evidence type="ECO:0000256" key="5">
    <source>
        <dbReference type="ARBA" id="ARBA00023242"/>
    </source>
</evidence>
<dbReference type="Pfam" id="PF00170">
    <property type="entry name" value="bZIP_1"/>
    <property type="match status" value="1"/>
</dbReference>
<evidence type="ECO:0000256" key="4">
    <source>
        <dbReference type="ARBA" id="ARBA00023163"/>
    </source>
</evidence>
<dbReference type="AlphaFoldDB" id="A0AAV1A8E4"/>
<evidence type="ECO:0000256" key="6">
    <source>
        <dbReference type="SAM" id="MobiDB-lite"/>
    </source>
</evidence>
<dbReference type="GO" id="GO:0000976">
    <property type="term" value="F:transcription cis-regulatory region binding"/>
    <property type="evidence" value="ECO:0007669"/>
    <property type="project" value="TreeGrafter"/>
</dbReference>
<evidence type="ECO:0000256" key="1">
    <source>
        <dbReference type="ARBA" id="ARBA00004123"/>
    </source>
</evidence>
<comment type="subcellular location">
    <subcellularLocation>
        <location evidence="1">Nucleus</location>
    </subcellularLocation>
</comment>
<dbReference type="Gene3D" id="1.20.5.170">
    <property type="match status" value="1"/>
</dbReference>
<sequence>MATSSGNSSVSTKSQSYGSEEDLQDLKLLMDQRKRKRKQSNRESARRSRMRKQKHMDDLIVEVERLRNENSEMVTRMNMSTQHILKIEAENCVLRAQMCELNQRLQSLNDIINMMNTATTISEVNYQNNDCFLTVADNCFMNQINNMSYLNQLPIMASADMFMW</sequence>
<keyword evidence="4" id="KW-0804">Transcription</keyword>
<feature type="region of interest" description="Disordered" evidence="6">
    <location>
        <begin position="1"/>
        <end position="56"/>
    </location>
</feature>
<keyword evidence="2" id="KW-0805">Transcription regulation</keyword>
<dbReference type="PROSITE" id="PS50217">
    <property type="entry name" value="BZIP"/>
    <property type="match status" value="1"/>
</dbReference>
<keyword evidence="5" id="KW-0539">Nucleus</keyword>
<dbReference type="SUPFAM" id="SSF57959">
    <property type="entry name" value="Leucine zipper domain"/>
    <property type="match status" value="1"/>
</dbReference>